<evidence type="ECO:0000256" key="1">
    <source>
        <dbReference type="SAM" id="SignalP"/>
    </source>
</evidence>
<accession>A0A135WKI7</accession>
<evidence type="ECO:0000313" key="3">
    <source>
        <dbReference type="EMBL" id="KXH85282.1"/>
    </source>
</evidence>
<dbReference type="InterPro" id="IPR013766">
    <property type="entry name" value="Thioredoxin_domain"/>
</dbReference>
<dbReference type="RefSeq" id="WP_062648964.1">
    <property type="nucleotide sequence ID" value="NZ_LPUR01000001.1"/>
</dbReference>
<name>A0A135WKI7_9FLAO</name>
<comment type="caution">
    <text evidence="3">The sequence shown here is derived from an EMBL/GenBank/DDBJ whole genome shotgun (WGS) entry which is preliminary data.</text>
</comment>
<dbReference type="InterPro" id="IPR036249">
    <property type="entry name" value="Thioredoxin-like_sf"/>
</dbReference>
<dbReference type="Pfam" id="PF13098">
    <property type="entry name" value="Thioredoxin_2"/>
    <property type="match status" value="1"/>
</dbReference>
<reference evidence="3 4" key="2">
    <citation type="journal article" date="2016" name="Genome Announc.">
        <title>Draft Genome Sequence of a Biocontrol Rhizobacterium, Chryseobacterium kwangjuense Strain KJ1R5, Isolated from Pepper (Capsicum annuum).</title>
        <authorList>
            <person name="Jeong J.J."/>
            <person name="Park H."/>
            <person name="Park B.H."/>
            <person name="Mannaa M."/>
            <person name="Sang M.K."/>
            <person name="Choi I.G."/>
            <person name="Kim K.D."/>
        </authorList>
    </citation>
    <scope>NUCLEOTIDE SEQUENCE [LARGE SCALE GENOMIC DNA]</scope>
    <source>
        <strain evidence="3 4">KJ1R5</strain>
    </source>
</reference>
<organism evidence="3 4">
    <name type="scientific">Chryseobacterium kwangjuense</name>
    <dbReference type="NCBI Taxonomy" id="267125"/>
    <lineage>
        <taxon>Bacteria</taxon>
        <taxon>Pseudomonadati</taxon>
        <taxon>Bacteroidota</taxon>
        <taxon>Flavobacteriia</taxon>
        <taxon>Flavobacteriales</taxon>
        <taxon>Weeksellaceae</taxon>
        <taxon>Chryseobacterium group</taxon>
        <taxon>Chryseobacterium</taxon>
    </lineage>
</organism>
<dbReference type="Gene3D" id="3.40.30.10">
    <property type="entry name" value="Glutaredoxin"/>
    <property type="match status" value="1"/>
</dbReference>
<dbReference type="OrthoDB" id="120730at2"/>
<dbReference type="GO" id="GO:0016853">
    <property type="term" value="F:isomerase activity"/>
    <property type="evidence" value="ECO:0007669"/>
    <property type="project" value="UniProtKB-KW"/>
</dbReference>
<dbReference type="PANTHER" id="PTHR32234">
    <property type="entry name" value="THIOL:DISULFIDE INTERCHANGE PROTEIN DSBD"/>
    <property type="match status" value="1"/>
</dbReference>
<dbReference type="SUPFAM" id="SSF52833">
    <property type="entry name" value="Thioredoxin-like"/>
    <property type="match status" value="1"/>
</dbReference>
<gene>
    <name evidence="3" type="ORF">AU378_05895</name>
</gene>
<dbReference type="PANTHER" id="PTHR32234:SF0">
    <property type="entry name" value="THIOL:DISULFIDE INTERCHANGE PROTEIN DSBD"/>
    <property type="match status" value="1"/>
</dbReference>
<dbReference type="SUPFAM" id="SSF81901">
    <property type="entry name" value="HCP-like"/>
    <property type="match status" value="1"/>
</dbReference>
<sequence length="392" mass="44930">MKKIVSGIFVFCSVIIMAQEAAIQFQELPFKDIIAKAKKEKKLVFLDAYTTWCGPCKMMEKNVFTKKSVGDYFNTNFVNARFDMEKGEGREIAAKFGVRSYPTYLFLNGEGELVSQNTGYMEEGLFVAMAQNINAPGNKKGSLKERFAKGEKDPEFLINIMKLNSSSDYDFAKKASERYFENKKKTDEFSKEEIGLLLYFVKSTEDANYTTFTARKADIIKYLPEATYNEFDSQLKLSKIVEQSIDDKNKRINEEYFMKTAEPLVGKQLAQSKLNQTKLSYYEQNANYPEFEKAALEYYQNSDAFEPNELLRAAWVFGDHVKNPASLKKAAEWAEKSVMRGETPENTYILAKLYFLTGNKEMAKNYAEMSRSMAVQTGKDSKLAEELLKQIQ</sequence>
<evidence type="ECO:0000259" key="2">
    <source>
        <dbReference type="PROSITE" id="PS51352"/>
    </source>
</evidence>
<feature type="chain" id="PRO_5007467841" evidence="1">
    <location>
        <begin position="19"/>
        <end position="392"/>
    </location>
</feature>
<feature type="domain" description="Thioredoxin" evidence="2">
    <location>
        <begin position="16"/>
        <end position="135"/>
    </location>
</feature>
<dbReference type="PROSITE" id="PS51352">
    <property type="entry name" value="THIOREDOXIN_2"/>
    <property type="match status" value="1"/>
</dbReference>
<feature type="signal peptide" evidence="1">
    <location>
        <begin position="1"/>
        <end position="18"/>
    </location>
</feature>
<protein>
    <submittedName>
        <fullName evidence="3">Disulfide isomerase</fullName>
    </submittedName>
</protein>
<dbReference type="Proteomes" id="UP000070513">
    <property type="component" value="Unassembled WGS sequence"/>
</dbReference>
<keyword evidence="3" id="KW-0413">Isomerase</keyword>
<dbReference type="GO" id="GO:0015035">
    <property type="term" value="F:protein-disulfide reductase activity"/>
    <property type="evidence" value="ECO:0007669"/>
    <property type="project" value="TreeGrafter"/>
</dbReference>
<evidence type="ECO:0000313" key="4">
    <source>
        <dbReference type="Proteomes" id="UP000070513"/>
    </source>
</evidence>
<dbReference type="InterPro" id="IPR012336">
    <property type="entry name" value="Thioredoxin-like_fold"/>
</dbReference>
<proteinExistence type="predicted"/>
<reference evidence="4" key="1">
    <citation type="submission" date="2015-12" db="EMBL/GenBank/DDBJ databases">
        <title>Genome sequence of a biocontrol rhizobacterium Chryseobacterium kwangjuense strain KJ1R5 isolated from pepper (Capsicum annuum L.).</title>
        <authorList>
            <person name="Jeong J.-J."/>
            <person name="Park H."/>
            <person name="Mannaa M."/>
            <person name="Sang M.K."/>
            <person name="Choi I.-G."/>
            <person name="Kim K.D."/>
        </authorList>
    </citation>
    <scope>NUCLEOTIDE SEQUENCE [LARGE SCALE GENOMIC DNA]</scope>
    <source>
        <strain evidence="4">KJ1R5</strain>
    </source>
</reference>
<dbReference type="AlphaFoldDB" id="A0A135WKI7"/>
<dbReference type="EMBL" id="LPUR01000001">
    <property type="protein sequence ID" value="KXH85282.1"/>
    <property type="molecule type" value="Genomic_DNA"/>
</dbReference>
<keyword evidence="1" id="KW-0732">Signal</keyword>
<dbReference type="GO" id="GO:0045454">
    <property type="term" value="P:cell redox homeostasis"/>
    <property type="evidence" value="ECO:0007669"/>
    <property type="project" value="TreeGrafter"/>
</dbReference>